<accession>A0AA46YST1</accession>
<organism evidence="13 14">
    <name type="scientific">Halomonas qinghailakensis</name>
    <dbReference type="NCBI Taxonomy" id="2937790"/>
    <lineage>
        <taxon>Bacteria</taxon>
        <taxon>Pseudomonadati</taxon>
        <taxon>Pseudomonadota</taxon>
        <taxon>Gammaproteobacteria</taxon>
        <taxon>Oceanospirillales</taxon>
        <taxon>Halomonadaceae</taxon>
        <taxon>Halomonas</taxon>
    </lineage>
</organism>
<dbReference type="GO" id="GO:0004528">
    <property type="term" value="F:phosphodiesterase I activity"/>
    <property type="evidence" value="ECO:0007669"/>
    <property type="project" value="UniProtKB-EC"/>
</dbReference>
<dbReference type="InterPro" id="IPR014883">
    <property type="entry name" value="VRR_NUC"/>
</dbReference>
<dbReference type="Proteomes" id="UP001164935">
    <property type="component" value="Chromosome"/>
</dbReference>
<dbReference type="AlphaFoldDB" id="A0AA46YST1"/>
<evidence type="ECO:0000313" key="13">
    <source>
        <dbReference type="EMBL" id="UYO75757.1"/>
    </source>
</evidence>
<keyword evidence="6" id="KW-0540">Nuclease</keyword>
<gene>
    <name evidence="13" type="ORF">M0220_06310</name>
</gene>
<dbReference type="InterPro" id="IPR011856">
    <property type="entry name" value="tRNA_endonuc-like_dom_sf"/>
</dbReference>
<dbReference type="EC" id="3.1.4.1" evidence="5"/>
<evidence type="ECO:0000256" key="11">
    <source>
        <dbReference type="SAM" id="MobiDB-lite"/>
    </source>
</evidence>
<keyword evidence="10" id="KW-0464">Manganese</keyword>
<keyword evidence="8" id="KW-0378">Hydrolase</keyword>
<dbReference type="PANTHER" id="PTHR15749:SF4">
    <property type="entry name" value="FANCONI-ASSOCIATED NUCLEASE 1"/>
    <property type="match status" value="1"/>
</dbReference>
<evidence type="ECO:0000256" key="8">
    <source>
        <dbReference type="ARBA" id="ARBA00022801"/>
    </source>
</evidence>
<evidence type="ECO:0000256" key="3">
    <source>
        <dbReference type="ARBA" id="ARBA00001946"/>
    </source>
</evidence>
<evidence type="ECO:0000256" key="4">
    <source>
        <dbReference type="ARBA" id="ARBA00005533"/>
    </source>
</evidence>
<proteinExistence type="inferred from homology"/>
<evidence type="ECO:0000256" key="5">
    <source>
        <dbReference type="ARBA" id="ARBA00012029"/>
    </source>
</evidence>
<feature type="compositionally biased region" description="Basic and acidic residues" evidence="11">
    <location>
        <begin position="568"/>
        <end position="586"/>
    </location>
</feature>
<dbReference type="Pfam" id="PF08774">
    <property type="entry name" value="VRR_NUC"/>
    <property type="match status" value="1"/>
</dbReference>
<dbReference type="GO" id="GO:0003676">
    <property type="term" value="F:nucleic acid binding"/>
    <property type="evidence" value="ECO:0007669"/>
    <property type="project" value="InterPro"/>
</dbReference>
<evidence type="ECO:0000256" key="2">
    <source>
        <dbReference type="ARBA" id="ARBA00001936"/>
    </source>
</evidence>
<dbReference type="PANTHER" id="PTHR15749">
    <property type="entry name" value="FANCONI-ASSOCIATED NUCLEASE 1"/>
    <property type="match status" value="1"/>
</dbReference>
<dbReference type="RefSeq" id="WP_264018967.1">
    <property type="nucleotide sequence ID" value="NZ_CP096973.1"/>
</dbReference>
<comment type="cofactor">
    <cofactor evidence="3">
        <name>Mg(2+)</name>
        <dbReference type="ChEBI" id="CHEBI:18420"/>
    </cofactor>
</comment>
<keyword evidence="7" id="KW-0479">Metal-binding</keyword>
<dbReference type="Gene3D" id="3.40.1350.10">
    <property type="match status" value="1"/>
</dbReference>
<evidence type="ECO:0000313" key="14">
    <source>
        <dbReference type="Proteomes" id="UP001164935"/>
    </source>
</evidence>
<evidence type="ECO:0000256" key="9">
    <source>
        <dbReference type="ARBA" id="ARBA00022842"/>
    </source>
</evidence>
<comment type="cofactor">
    <cofactor evidence="2">
        <name>Mn(2+)</name>
        <dbReference type="ChEBI" id="CHEBI:29035"/>
    </cofactor>
</comment>
<name>A0AA46YST1_9GAMM</name>
<evidence type="ECO:0000259" key="12">
    <source>
        <dbReference type="SMART" id="SM00990"/>
    </source>
</evidence>
<evidence type="ECO:0000256" key="1">
    <source>
        <dbReference type="ARBA" id="ARBA00000983"/>
    </source>
</evidence>
<dbReference type="GO" id="GO:0036297">
    <property type="term" value="P:interstrand cross-link repair"/>
    <property type="evidence" value="ECO:0007669"/>
    <property type="project" value="InterPro"/>
</dbReference>
<keyword evidence="9" id="KW-0460">Magnesium</keyword>
<feature type="domain" description="VRR-NUC" evidence="12">
    <location>
        <begin position="443"/>
        <end position="561"/>
    </location>
</feature>
<evidence type="ECO:0000256" key="7">
    <source>
        <dbReference type="ARBA" id="ARBA00022723"/>
    </source>
</evidence>
<protein>
    <recommendedName>
        <fullName evidence="5">phosphodiesterase I</fullName>
        <ecNumber evidence="5">3.1.4.1</ecNumber>
    </recommendedName>
</protein>
<dbReference type="InterPro" id="IPR033315">
    <property type="entry name" value="Fan1-like"/>
</dbReference>
<dbReference type="Pfam" id="PF21315">
    <property type="entry name" value="FAN1_HTH"/>
    <property type="match status" value="1"/>
</dbReference>
<dbReference type="SMART" id="SM00990">
    <property type="entry name" value="VRR_NUC"/>
    <property type="match status" value="1"/>
</dbReference>
<feature type="region of interest" description="Disordered" evidence="11">
    <location>
        <begin position="565"/>
        <end position="586"/>
    </location>
</feature>
<evidence type="ECO:0000256" key="10">
    <source>
        <dbReference type="ARBA" id="ARBA00023211"/>
    </source>
</evidence>
<dbReference type="GO" id="GO:0046872">
    <property type="term" value="F:metal ion binding"/>
    <property type="evidence" value="ECO:0007669"/>
    <property type="project" value="UniProtKB-KW"/>
</dbReference>
<sequence>MNSAPVAPATASLDDPFYYLTNFRYVVSWVNARHHDLLSATERDAIGHFETLPQASQALLVRMVMRKGELFRLDKLSYAEIGDTEQALVPLVALGWVDRAPQLTSRELFRLLRLSELRQALADEIANAGLARNSTKAALQAAVEEKPLQAPAPLQQWWPAATTQVVRLTVMAFCDRLRLMFFGNLRQDWAEFVLTELGLQRFEQVPLTAESRAFQSREEVTTYLTLHRLRERLDDGELPQTLSTQVLPASSNRWLASRRARLLLTMGREAERGGDSELALTLYADANNSDARIRRLRVLERLGRYSDAYKLTISALDAQPHEGEIQALMRLLPRLARKLGQKVERSDRAEQQAAQALTYVLHLPGPQPVERAVAEALATPTAPVYYVENSLLTGLFGLLFWPVIFKPLPGAFFHPFHSGPADLYREDFVPQRQADINACLAQLDDGRYKETILRTWHAKQGIASPFVHWGIVSEELLALALKCLPPAHLRACFMRLLDDLKHNRAGLPDLIQLMPDAPPREPRYKMIEVKGPGDRLQDNQRRWIDFFCRHSMPVEVCHVRWQPAPEPEEIKKEESKQKKSKQEDAE</sequence>
<dbReference type="EMBL" id="CP096973">
    <property type="protein sequence ID" value="UYO75757.1"/>
    <property type="molecule type" value="Genomic_DNA"/>
</dbReference>
<comment type="catalytic activity">
    <reaction evidence="1">
        <text>Hydrolytically removes 5'-nucleotides successively from the 3'-hydroxy termini of 3'-hydroxy-terminated oligonucleotides.</text>
        <dbReference type="EC" id="3.1.4.1"/>
    </reaction>
</comment>
<evidence type="ECO:0000256" key="6">
    <source>
        <dbReference type="ARBA" id="ARBA00022722"/>
    </source>
</evidence>
<keyword evidence="14" id="KW-1185">Reference proteome</keyword>
<dbReference type="InterPro" id="IPR049125">
    <property type="entry name" value="FAN1-like_WH"/>
</dbReference>
<dbReference type="KEGG" id="hqn:M0220_06310"/>
<reference evidence="13" key="1">
    <citation type="submission" date="2022-05" db="EMBL/GenBank/DDBJ databases">
        <title>Complete sequence of a novel PHA-producing Halomonas strain.</title>
        <authorList>
            <person name="Zheng Z."/>
        </authorList>
    </citation>
    <scope>NUCLEOTIDE SEQUENCE</scope>
    <source>
        <strain evidence="13">ZZQ-149</strain>
    </source>
</reference>
<comment type="similarity">
    <text evidence="4">Belongs to the FAN1 family.</text>
</comment>